<name>A0A3N0B426_9ACTN</name>
<comment type="function">
    <text evidence="7">Activation of anaerobic ribonucleoside-triphosphate reductase under anaerobic conditions by generation of an organic free radical, using S-adenosylmethionine and reduced flavodoxin as cosubstrates to produce 5'-deoxy-adenosine.</text>
</comment>
<evidence type="ECO:0000313" key="8">
    <source>
        <dbReference type="EMBL" id="RNL41857.1"/>
    </source>
</evidence>
<protein>
    <recommendedName>
        <fullName evidence="7">Anaerobic ribonucleoside-triphosphate reductase-activating protein</fullName>
        <ecNumber evidence="7">1.97.1.-</ecNumber>
    </recommendedName>
</protein>
<dbReference type="InterPro" id="IPR013785">
    <property type="entry name" value="Aldolase_TIM"/>
</dbReference>
<keyword evidence="5" id="KW-0408">Iron</keyword>
<evidence type="ECO:0000256" key="1">
    <source>
        <dbReference type="ARBA" id="ARBA00001966"/>
    </source>
</evidence>
<keyword evidence="9" id="KW-1185">Reference proteome</keyword>
<dbReference type="PANTHER" id="PTHR30352:SF2">
    <property type="entry name" value="ANAEROBIC RIBONUCLEOSIDE-TRIPHOSPHATE REDUCTASE-ACTIVATING PROTEIN"/>
    <property type="match status" value="1"/>
</dbReference>
<dbReference type="Pfam" id="PF13353">
    <property type="entry name" value="Fer4_12"/>
    <property type="match status" value="1"/>
</dbReference>
<evidence type="ECO:0000256" key="4">
    <source>
        <dbReference type="ARBA" id="ARBA00022723"/>
    </source>
</evidence>
<sequence>MSGHYLNIASIRECTEAEGPGKRFAIWCQGCLNRCPGCCNPEMQPLEKRYVISADDLLALIVESQEKWGIEGVSLIGGEPFLQAEGLAYVAEKCKLRGLTVLVFSGYRIDELRSMNDKHVENLLSCSDILVDGPFDAQAIDDERGWVGSKNQSVLFLSDAYTQGIEFCSKQSVEVLIDNDSILVNGWPCI</sequence>
<evidence type="ECO:0000256" key="7">
    <source>
        <dbReference type="PIRNR" id="PIRNR000368"/>
    </source>
</evidence>
<comment type="cofactor">
    <cofactor evidence="1">
        <name>[4Fe-4S] cluster</name>
        <dbReference type="ChEBI" id="CHEBI:49883"/>
    </cofactor>
</comment>
<evidence type="ECO:0000256" key="3">
    <source>
        <dbReference type="ARBA" id="ARBA00022691"/>
    </source>
</evidence>
<dbReference type="SFLD" id="SFLDG01066">
    <property type="entry name" value="organic_radical-activating_enz"/>
    <property type="match status" value="1"/>
</dbReference>
<proteinExistence type="inferred from homology"/>
<keyword evidence="2" id="KW-0004">4Fe-4S</keyword>
<dbReference type="GO" id="GO:0046872">
    <property type="term" value="F:metal ion binding"/>
    <property type="evidence" value="ECO:0007669"/>
    <property type="project" value="UniProtKB-KW"/>
</dbReference>
<dbReference type="CDD" id="cd01335">
    <property type="entry name" value="Radical_SAM"/>
    <property type="match status" value="1"/>
</dbReference>
<gene>
    <name evidence="8" type="ORF">DMP06_00100</name>
</gene>
<evidence type="ECO:0000313" key="9">
    <source>
        <dbReference type="Proteomes" id="UP000269591"/>
    </source>
</evidence>
<dbReference type="InterPro" id="IPR007197">
    <property type="entry name" value="rSAM"/>
</dbReference>
<dbReference type="GO" id="GO:0051539">
    <property type="term" value="F:4 iron, 4 sulfur cluster binding"/>
    <property type="evidence" value="ECO:0007669"/>
    <property type="project" value="UniProtKB-KW"/>
</dbReference>
<dbReference type="SFLD" id="SFLDS00029">
    <property type="entry name" value="Radical_SAM"/>
    <property type="match status" value="1"/>
</dbReference>
<evidence type="ECO:0000256" key="2">
    <source>
        <dbReference type="ARBA" id="ARBA00022485"/>
    </source>
</evidence>
<dbReference type="InterPro" id="IPR012837">
    <property type="entry name" value="NrdG"/>
</dbReference>
<dbReference type="Gene3D" id="3.20.20.70">
    <property type="entry name" value="Aldolase class I"/>
    <property type="match status" value="1"/>
</dbReference>
<dbReference type="AlphaFoldDB" id="A0A3N0B426"/>
<dbReference type="EMBL" id="QIBX01000001">
    <property type="protein sequence ID" value="RNL41857.1"/>
    <property type="molecule type" value="Genomic_DNA"/>
</dbReference>
<dbReference type="SFLD" id="SFLDF00299">
    <property type="entry name" value="anaerobic_ribonucleoside-triph"/>
    <property type="match status" value="1"/>
</dbReference>
<dbReference type="RefSeq" id="WP_123207720.1">
    <property type="nucleotide sequence ID" value="NZ_JBHTHO010000018.1"/>
</dbReference>
<dbReference type="InterPro" id="IPR034457">
    <property type="entry name" value="Organic_radical-activating"/>
</dbReference>
<dbReference type="SFLD" id="SFLDG01063">
    <property type="entry name" value="activating_enzymes__group_1"/>
    <property type="match status" value="1"/>
</dbReference>
<comment type="caution">
    <text evidence="8">The sequence shown here is derived from an EMBL/GenBank/DDBJ whole genome shotgun (WGS) entry which is preliminary data.</text>
</comment>
<organism evidence="8 9">
    <name type="scientific">Slackia equolifaciens</name>
    <dbReference type="NCBI Taxonomy" id="498718"/>
    <lineage>
        <taxon>Bacteria</taxon>
        <taxon>Bacillati</taxon>
        <taxon>Actinomycetota</taxon>
        <taxon>Coriobacteriia</taxon>
        <taxon>Eggerthellales</taxon>
        <taxon>Eggerthellaceae</taxon>
        <taxon>Slackia</taxon>
    </lineage>
</organism>
<dbReference type="InterPro" id="IPR058240">
    <property type="entry name" value="rSAM_sf"/>
</dbReference>
<keyword evidence="3" id="KW-0949">S-adenosyl-L-methionine</keyword>
<accession>A0A3N0B426</accession>
<dbReference type="GO" id="GO:0004748">
    <property type="term" value="F:ribonucleoside-diphosphate reductase activity, thioredoxin disulfide as acceptor"/>
    <property type="evidence" value="ECO:0007669"/>
    <property type="project" value="TreeGrafter"/>
</dbReference>
<dbReference type="OrthoDB" id="9782387at2"/>
<dbReference type="PANTHER" id="PTHR30352">
    <property type="entry name" value="PYRUVATE FORMATE-LYASE-ACTIVATING ENZYME"/>
    <property type="match status" value="1"/>
</dbReference>
<comment type="similarity">
    <text evidence="7">Belongs to the organic radical-activating enzymes family.</text>
</comment>
<reference evidence="9" key="1">
    <citation type="submission" date="2018-05" db="EMBL/GenBank/DDBJ databases">
        <title>Genome Sequencing of selected type strains of the family Eggerthellaceae.</title>
        <authorList>
            <person name="Danylec N."/>
            <person name="Stoll D.A."/>
            <person name="Doetsch A."/>
            <person name="Huch M."/>
        </authorList>
    </citation>
    <scope>NUCLEOTIDE SEQUENCE [LARGE SCALE GENOMIC DNA]</scope>
    <source>
        <strain evidence="9">DSM 24851</strain>
    </source>
</reference>
<dbReference type="GO" id="GO:0043365">
    <property type="term" value="F:[formate-C-acetyltransferase]-activating enzyme activity"/>
    <property type="evidence" value="ECO:0007669"/>
    <property type="project" value="InterPro"/>
</dbReference>
<dbReference type="PIRSF" id="PIRSF000368">
    <property type="entry name" value="NrdG"/>
    <property type="match status" value="1"/>
</dbReference>
<dbReference type="Proteomes" id="UP000269591">
    <property type="component" value="Unassembled WGS sequence"/>
</dbReference>
<keyword evidence="6" id="KW-0411">Iron-sulfur</keyword>
<keyword evidence="4" id="KW-0479">Metal-binding</keyword>
<dbReference type="SUPFAM" id="SSF102114">
    <property type="entry name" value="Radical SAM enzymes"/>
    <property type="match status" value="1"/>
</dbReference>
<keyword evidence="7" id="KW-0560">Oxidoreductase</keyword>
<evidence type="ECO:0000256" key="5">
    <source>
        <dbReference type="ARBA" id="ARBA00023004"/>
    </source>
</evidence>
<evidence type="ECO:0000256" key="6">
    <source>
        <dbReference type="ARBA" id="ARBA00023014"/>
    </source>
</evidence>
<dbReference type="EC" id="1.97.1.-" evidence="7"/>